<dbReference type="RefSeq" id="WP_068362585.1">
    <property type="nucleotide sequence ID" value="NZ_FOJN01000004.1"/>
</dbReference>
<dbReference type="Pfam" id="PF08241">
    <property type="entry name" value="Methyltransf_11"/>
    <property type="match status" value="1"/>
</dbReference>
<dbReference type="Gene3D" id="3.40.50.150">
    <property type="entry name" value="Vaccinia Virus protein VP39"/>
    <property type="match status" value="1"/>
</dbReference>
<keyword evidence="3" id="KW-0808">Transferase</keyword>
<evidence type="ECO:0000313" key="4">
    <source>
        <dbReference type="Proteomes" id="UP000182054"/>
    </source>
</evidence>
<feature type="domain" description="Methyltransferase type 11" evidence="2">
    <location>
        <begin position="97"/>
        <end position="209"/>
    </location>
</feature>
<reference evidence="3 4" key="1">
    <citation type="submission" date="2016-10" db="EMBL/GenBank/DDBJ databases">
        <authorList>
            <person name="de Groot N.N."/>
        </authorList>
    </citation>
    <scope>NUCLEOTIDE SEQUENCE [LARGE SCALE GENOMIC DNA]</scope>
    <source>
        <strain evidence="3 4">DSM 44908</strain>
    </source>
</reference>
<evidence type="ECO:0000313" key="3">
    <source>
        <dbReference type="EMBL" id="SFA47766.1"/>
    </source>
</evidence>
<dbReference type="SUPFAM" id="SSF53335">
    <property type="entry name" value="S-adenosyl-L-methionine-dependent methyltransferases"/>
    <property type="match status" value="1"/>
</dbReference>
<evidence type="ECO:0000256" key="1">
    <source>
        <dbReference type="SAM" id="MobiDB-lite"/>
    </source>
</evidence>
<dbReference type="AlphaFoldDB" id="A0A1I0T9S0"/>
<dbReference type="GeneID" id="85485406"/>
<gene>
    <name evidence="3" type="ORF">SAMN05444374_104257</name>
</gene>
<feature type="compositionally biased region" description="Basic and acidic residues" evidence="1">
    <location>
        <begin position="1"/>
        <end position="11"/>
    </location>
</feature>
<dbReference type="PANTHER" id="PTHR43591:SF99">
    <property type="entry name" value="OS06G0646000 PROTEIN"/>
    <property type="match status" value="1"/>
</dbReference>
<protein>
    <submittedName>
        <fullName evidence="3">Ubiquinone/menaquinone biosynthesis C-methylase UbiE</fullName>
    </submittedName>
</protein>
<evidence type="ECO:0000259" key="2">
    <source>
        <dbReference type="Pfam" id="PF08241"/>
    </source>
</evidence>
<proteinExistence type="predicted"/>
<dbReference type="GO" id="GO:0008757">
    <property type="term" value="F:S-adenosylmethionine-dependent methyltransferase activity"/>
    <property type="evidence" value="ECO:0007669"/>
    <property type="project" value="InterPro"/>
</dbReference>
<dbReference type="InterPro" id="IPR013216">
    <property type="entry name" value="Methyltransf_11"/>
</dbReference>
<name>A0A1I0T9S0_9NOCA</name>
<dbReference type="Proteomes" id="UP000182054">
    <property type="component" value="Unassembled WGS sequence"/>
</dbReference>
<dbReference type="GO" id="GO:0032259">
    <property type="term" value="P:methylation"/>
    <property type="evidence" value="ECO:0007669"/>
    <property type="project" value="UniProtKB-KW"/>
</dbReference>
<keyword evidence="3" id="KW-0830">Ubiquinone</keyword>
<accession>A0A1I0T9S0</accession>
<dbReference type="InterPro" id="IPR029063">
    <property type="entry name" value="SAM-dependent_MTases_sf"/>
</dbReference>
<sequence>MADARAVDRTRSLFRPDTPSTLRADGVLDVRRPENGPTESRAAQRLMRFGPLASIYERAWRPLFRLWMGVSGPTVDVERTFAVRDLGLVDDGTRVVLDVACGPGNFTRFLADSLADAGRRDALVIGLDDSEPMLARAASDTVRTVRTDSTGSTDLADHVAYVLGDARELPFEDGSVDAVCCYAALYLVPEPMRVFAELVRVLRPGGRLAVMTTVRRGPAVVADAMATAVRPSGLTVFGADDFTDVLHRAGFEAVEQRIHGAAQFVTGRKR</sequence>
<dbReference type="PANTHER" id="PTHR43591">
    <property type="entry name" value="METHYLTRANSFERASE"/>
    <property type="match status" value="1"/>
</dbReference>
<organism evidence="3 4">
    <name type="scientific">Rhodococcoides kroppenstedtii</name>
    <dbReference type="NCBI Taxonomy" id="293050"/>
    <lineage>
        <taxon>Bacteria</taxon>
        <taxon>Bacillati</taxon>
        <taxon>Actinomycetota</taxon>
        <taxon>Actinomycetes</taxon>
        <taxon>Mycobacteriales</taxon>
        <taxon>Nocardiaceae</taxon>
        <taxon>Rhodococcoides</taxon>
    </lineage>
</organism>
<dbReference type="EMBL" id="FOJN01000004">
    <property type="protein sequence ID" value="SFA47766.1"/>
    <property type="molecule type" value="Genomic_DNA"/>
</dbReference>
<feature type="region of interest" description="Disordered" evidence="1">
    <location>
        <begin position="1"/>
        <end position="20"/>
    </location>
</feature>
<keyword evidence="3" id="KW-0489">Methyltransferase</keyword>
<dbReference type="CDD" id="cd02440">
    <property type="entry name" value="AdoMet_MTases"/>
    <property type="match status" value="1"/>
</dbReference>